<dbReference type="HOGENOM" id="CLU_009289_6_1_9"/>
<keyword evidence="5 15" id="KW-0812">Transmembrane</keyword>
<dbReference type="GO" id="GO:0008658">
    <property type="term" value="F:penicillin binding"/>
    <property type="evidence" value="ECO:0007669"/>
    <property type="project" value="InterPro"/>
</dbReference>
<evidence type="ECO:0000256" key="3">
    <source>
        <dbReference type="ARBA" id="ARBA00022475"/>
    </source>
</evidence>
<dbReference type="GO" id="GO:0008360">
    <property type="term" value="P:regulation of cell shape"/>
    <property type="evidence" value="ECO:0007669"/>
    <property type="project" value="UniProtKB-KW"/>
</dbReference>
<keyword evidence="12" id="KW-0131">Cell cycle</keyword>
<evidence type="ECO:0000256" key="13">
    <source>
        <dbReference type="ARBA" id="ARBA00023316"/>
    </source>
</evidence>
<dbReference type="InterPro" id="IPR036138">
    <property type="entry name" value="PBP_dimer_sf"/>
</dbReference>
<proteinExistence type="inferred from homology"/>
<dbReference type="Gene3D" id="3.40.710.10">
    <property type="entry name" value="DD-peptidase/beta-lactamase superfamily"/>
    <property type="match status" value="1"/>
</dbReference>
<evidence type="ECO:0000256" key="6">
    <source>
        <dbReference type="ARBA" id="ARBA00022737"/>
    </source>
</evidence>
<dbReference type="GO" id="GO:0071555">
    <property type="term" value="P:cell wall organization"/>
    <property type="evidence" value="ECO:0007669"/>
    <property type="project" value="UniProtKB-KW"/>
</dbReference>
<keyword evidence="11" id="KW-0046">Antibiotic resistance</keyword>
<protein>
    <submittedName>
        <fullName evidence="17">Penicillin-binding protein, transpeptidase domain protein</fullName>
    </submittedName>
</protein>
<evidence type="ECO:0000256" key="8">
    <source>
        <dbReference type="ARBA" id="ARBA00022984"/>
    </source>
</evidence>
<evidence type="ECO:0000256" key="9">
    <source>
        <dbReference type="ARBA" id="ARBA00022989"/>
    </source>
</evidence>
<keyword evidence="10 15" id="KW-0472">Membrane</keyword>
<evidence type="ECO:0000313" key="18">
    <source>
        <dbReference type="Proteomes" id="UP000002814"/>
    </source>
</evidence>
<dbReference type="Pfam" id="PF03717">
    <property type="entry name" value="PBP_dimer"/>
    <property type="match status" value="1"/>
</dbReference>
<dbReference type="SUPFAM" id="SSF54184">
    <property type="entry name" value="Penicillin-binding protein 2x (pbp-2x), c-terminal domain"/>
    <property type="match status" value="2"/>
</dbReference>
<reference evidence="17 18" key="1">
    <citation type="submission" date="2010-12" db="EMBL/GenBank/DDBJ databases">
        <authorList>
            <person name="Muzny D."/>
            <person name="Qin X."/>
            <person name="Deng J."/>
            <person name="Jiang H."/>
            <person name="Liu Y."/>
            <person name="Qu J."/>
            <person name="Song X.-Z."/>
            <person name="Zhang L."/>
            <person name="Thornton R."/>
            <person name="Coyle M."/>
            <person name="Francisco L."/>
            <person name="Jackson L."/>
            <person name="Javaid M."/>
            <person name="Korchina V."/>
            <person name="Kovar C."/>
            <person name="Mata R."/>
            <person name="Mathew T."/>
            <person name="Ngo R."/>
            <person name="Nguyen L."/>
            <person name="Nguyen N."/>
            <person name="Okwuonu G."/>
            <person name="Ongeri F."/>
            <person name="Pham C."/>
            <person name="Simmons D."/>
            <person name="Wilczek-Boney K."/>
            <person name="Hale W."/>
            <person name="Jakkamsetti A."/>
            <person name="Pham P."/>
            <person name="Ruth R."/>
            <person name="San Lucas F."/>
            <person name="Warren J."/>
            <person name="Zhang J."/>
            <person name="Zhao Z."/>
            <person name="Zhou C."/>
            <person name="Zhu D."/>
            <person name="Lee S."/>
            <person name="Bess C."/>
            <person name="Blankenburg K."/>
            <person name="Forbes L."/>
            <person name="Fu Q."/>
            <person name="Gubbala S."/>
            <person name="Hirani K."/>
            <person name="Jayaseelan J.C."/>
            <person name="Lara F."/>
            <person name="Munidasa M."/>
            <person name="Palculict T."/>
            <person name="Patil S."/>
            <person name="Pu L.-L."/>
            <person name="Saada N."/>
            <person name="Tang L."/>
            <person name="Weissenberger G."/>
            <person name="Zhu Y."/>
            <person name="Hemphill L."/>
            <person name="Shang Y."/>
            <person name="Youmans B."/>
            <person name="Ayvaz T."/>
            <person name="Ross M."/>
            <person name="Santibanez J."/>
            <person name="Aqrawi P."/>
            <person name="Gross S."/>
            <person name="Joshi V."/>
            <person name="Fowler G."/>
            <person name="Nazareth L."/>
            <person name="Reid J."/>
            <person name="Worley K."/>
            <person name="Petrosino J."/>
            <person name="Highlander S."/>
            <person name="Gibbs R."/>
        </authorList>
    </citation>
    <scope>NUCLEOTIDE SEQUENCE [LARGE SCALE GENOMIC DNA]</scope>
    <source>
        <strain evidence="17 18">ATCC 700641</strain>
    </source>
</reference>
<dbReference type="InterPro" id="IPR050515">
    <property type="entry name" value="Beta-lactam/transpept"/>
</dbReference>
<dbReference type="eggNOG" id="COG0768">
    <property type="taxonomic scope" value="Bacteria"/>
</dbReference>
<evidence type="ECO:0000256" key="5">
    <source>
        <dbReference type="ARBA" id="ARBA00022692"/>
    </source>
</evidence>
<dbReference type="Gene3D" id="3.90.1310.10">
    <property type="entry name" value="Penicillin-binding protein 2a (Domain 2)"/>
    <property type="match status" value="1"/>
</dbReference>
<dbReference type="GO" id="GO:0009252">
    <property type="term" value="P:peptidoglycan biosynthetic process"/>
    <property type="evidence" value="ECO:0007669"/>
    <property type="project" value="UniProtKB-KW"/>
</dbReference>
<evidence type="ECO:0000256" key="11">
    <source>
        <dbReference type="ARBA" id="ARBA00023251"/>
    </source>
</evidence>
<feature type="domain" description="PASTA" evidence="16">
    <location>
        <begin position="701"/>
        <end position="761"/>
    </location>
</feature>
<dbReference type="PROSITE" id="PS51178">
    <property type="entry name" value="PASTA"/>
    <property type="match status" value="1"/>
</dbReference>
<evidence type="ECO:0000256" key="1">
    <source>
        <dbReference type="ARBA" id="ARBA00004162"/>
    </source>
</evidence>
<evidence type="ECO:0000256" key="15">
    <source>
        <dbReference type="SAM" id="Phobius"/>
    </source>
</evidence>
<keyword evidence="13" id="KW-0961">Cell wall biogenesis/degradation</keyword>
<gene>
    <name evidence="17" type="primary">pbpX</name>
    <name evidence="17" type="ORF">HMPREF9421_1980</name>
</gene>
<evidence type="ECO:0000256" key="2">
    <source>
        <dbReference type="ARBA" id="ARBA00007171"/>
    </source>
</evidence>
<keyword evidence="3" id="KW-1003">Cell membrane</keyword>
<dbReference type="PANTHER" id="PTHR30627">
    <property type="entry name" value="PEPTIDOGLYCAN D,D-TRANSPEPTIDASE"/>
    <property type="match status" value="1"/>
</dbReference>
<evidence type="ECO:0000256" key="12">
    <source>
        <dbReference type="ARBA" id="ARBA00023306"/>
    </source>
</evidence>
<dbReference type="GO" id="GO:0046677">
    <property type="term" value="P:response to antibiotic"/>
    <property type="evidence" value="ECO:0007669"/>
    <property type="project" value="UniProtKB-KW"/>
</dbReference>
<dbReference type="NCBIfam" id="NF038271">
    <property type="entry name" value="strep_PBP2X"/>
    <property type="match status" value="1"/>
</dbReference>
<dbReference type="InterPro" id="IPR005311">
    <property type="entry name" value="PBP_dimer"/>
</dbReference>
<evidence type="ECO:0000259" key="16">
    <source>
        <dbReference type="PROSITE" id="PS51178"/>
    </source>
</evidence>
<keyword evidence="4" id="KW-0132">Cell division</keyword>
<dbReference type="Gene3D" id="2.20.70.70">
    <property type="match status" value="2"/>
</dbReference>
<keyword evidence="8" id="KW-0573">Peptidoglycan synthesis</keyword>
<evidence type="ECO:0000256" key="4">
    <source>
        <dbReference type="ARBA" id="ARBA00022618"/>
    </source>
</evidence>
<keyword evidence="9 15" id="KW-1133">Transmembrane helix</keyword>
<dbReference type="InterPro" id="IPR012338">
    <property type="entry name" value="Beta-lactam/transpept-like"/>
</dbReference>
<name>E7SD44_9STRE</name>
<dbReference type="Proteomes" id="UP000002814">
    <property type="component" value="Unassembled WGS sequence"/>
</dbReference>
<dbReference type="EMBL" id="AEQR01000023">
    <property type="protein sequence ID" value="EFV98520.1"/>
    <property type="molecule type" value="Genomic_DNA"/>
</dbReference>
<dbReference type="InterPro" id="IPR053467">
    <property type="entry name" value="PbpX"/>
</dbReference>
<dbReference type="Pfam" id="PF03793">
    <property type="entry name" value="PASTA"/>
    <property type="match status" value="2"/>
</dbReference>
<evidence type="ECO:0000256" key="14">
    <source>
        <dbReference type="ARBA" id="ARBA00055980"/>
    </source>
</evidence>
<dbReference type="PANTHER" id="PTHR30627:SF26">
    <property type="entry name" value="PENICILLIN-BINDING PROTEIN 2B"/>
    <property type="match status" value="1"/>
</dbReference>
<dbReference type="GeneID" id="93921225"/>
<dbReference type="SMART" id="SM00740">
    <property type="entry name" value="PASTA"/>
    <property type="match status" value="1"/>
</dbReference>
<dbReference type="AlphaFoldDB" id="E7SD44"/>
<dbReference type="GO" id="GO:0005886">
    <property type="term" value="C:plasma membrane"/>
    <property type="evidence" value="ECO:0007669"/>
    <property type="project" value="UniProtKB-SubCell"/>
</dbReference>
<dbReference type="GO" id="GO:0051301">
    <property type="term" value="P:cell division"/>
    <property type="evidence" value="ECO:0007669"/>
    <property type="project" value="UniProtKB-KW"/>
</dbReference>
<keyword evidence="7" id="KW-0133">Cell shape</keyword>
<dbReference type="CDD" id="cd06575">
    <property type="entry name" value="PASTA_Pbp2x-like_2"/>
    <property type="match status" value="1"/>
</dbReference>
<keyword evidence="6" id="KW-0677">Repeat</keyword>
<dbReference type="InterPro" id="IPR001460">
    <property type="entry name" value="PCN-bd_Tpept"/>
</dbReference>
<dbReference type="SUPFAM" id="SSF56519">
    <property type="entry name" value="Penicillin binding protein dimerisation domain"/>
    <property type="match status" value="1"/>
</dbReference>
<dbReference type="PATRIC" id="fig|888833.12.peg.1364"/>
<accession>E7SD44</accession>
<dbReference type="FunFam" id="3.40.710.10:FF:000095">
    <property type="entry name" value="Penicillin-binding protein 2x"/>
    <property type="match status" value="1"/>
</dbReference>
<dbReference type="RefSeq" id="WP_006596865.1">
    <property type="nucleotide sequence ID" value="NZ_AFUD01000017.1"/>
</dbReference>
<dbReference type="SUPFAM" id="SSF56601">
    <property type="entry name" value="beta-lactamase/transpeptidase-like"/>
    <property type="match status" value="1"/>
</dbReference>
<comment type="subcellular location">
    <subcellularLocation>
        <location evidence="1">Cell membrane</location>
        <topology evidence="1">Single-pass membrane protein</topology>
    </subcellularLocation>
</comment>
<evidence type="ECO:0000256" key="10">
    <source>
        <dbReference type="ARBA" id="ARBA00023136"/>
    </source>
</evidence>
<keyword evidence="18" id="KW-1185">Reference proteome</keyword>
<dbReference type="CDD" id="cd06576">
    <property type="entry name" value="PASTA_Pbp2x-like_1"/>
    <property type="match status" value="1"/>
</dbReference>
<dbReference type="Gene3D" id="3.30.70.2110">
    <property type="match status" value="1"/>
</dbReference>
<evidence type="ECO:0000313" key="17">
    <source>
        <dbReference type="EMBL" id="EFV98520.1"/>
    </source>
</evidence>
<comment type="caution">
    <text evidence="17">The sequence shown here is derived from an EMBL/GenBank/DDBJ whole genome shotgun (WGS) entry which is preliminary data.</text>
</comment>
<evidence type="ECO:0000256" key="7">
    <source>
        <dbReference type="ARBA" id="ARBA00022960"/>
    </source>
</evidence>
<organism evidence="17 18">
    <name type="scientific">Streptococcus australis ATCC 700641</name>
    <dbReference type="NCBI Taxonomy" id="888833"/>
    <lineage>
        <taxon>Bacteria</taxon>
        <taxon>Bacillati</taxon>
        <taxon>Bacillota</taxon>
        <taxon>Bacilli</taxon>
        <taxon>Lactobacillales</taxon>
        <taxon>Streptococcaceae</taxon>
        <taxon>Streptococcus</taxon>
    </lineage>
</organism>
<comment type="similarity">
    <text evidence="2">Belongs to the transpeptidase family.</text>
</comment>
<dbReference type="Pfam" id="PF00905">
    <property type="entry name" value="Transpeptidase"/>
    <property type="match status" value="1"/>
</dbReference>
<dbReference type="InterPro" id="IPR005543">
    <property type="entry name" value="PASTA_dom"/>
</dbReference>
<comment type="function">
    <text evidence="14">A transpeptidase that forms peptide cross-links between adjacent glycan strands in cell wall peptidoglycan (PG). Part of the divisome machinery that synthesizes the septal cross wall. Beta-lactams inactivate the PBPs by acylating an essential serine residue in the active site of these proteins.</text>
</comment>
<sequence>MSKLKKKIIRYSLKKRKLPDQNRRQVAKNLSLLSILVFFIFLINFAVIIGTDSKFGKNLSELSHQVHQKTEIVPAKRGTIYDRNGAVIAEDATTYNVYAIIDKTYKSAKGEVLYVEESQYNQVADVFNRYLGMEKDYVVQQLSQKKLNQVSFGAAGNDISYSNMDAIRSELEAANIKGVDFTTSPNRSYKNGTFASQFIGQAQLIEDKEGNKTLQGTTGIEKSLDRILGGQDGVVTYEKDRNGNIVPGSDKVAVKTEDGKDVYTTLSAELQTYLETRMDVFQEKVKGKYVSATLVSAKTGEILATTQRPTYNADTKEGLDIKNLRTWNTILYQDQYEPGSTMKVMLLASAIDHGTFPAYNEVYYNNELQVKDATIRDWDVNKGLSEGRYMNIAQGFAYSSNIGMTKLEQKMGNNVWMNYLKLFKFGLPTRFGMGDEGFGGLPGDNYVTQAMSSFGQGISVTQTQMLRAFSAIANDGEMLEPKFISAIYDGKHETARKSQREIVGNPVPASVAQQTRNYMITVGTDPQFGTLYSSDGPIIQVAGQNVAVKSGTAQIATANGYLDGENNNINSIVVMTPAEDPDFIMYVTVQQPEISFSPTSWQELVNPVLEDAVALKDELNLVTETKALDGVTKEDTYKMPSAESLSKELNLKQTISPGGFADELRRNLIQPVVLGTGKNIKKMSVSAGTKLKANEQVLLLTDDLDSVPDMYGWTKENVDKFAEWTGIEITYKGEGSRVSKQNVKVETALKKTKKITITLGD</sequence>
<feature type="transmembrane region" description="Helical" evidence="15">
    <location>
        <begin position="30"/>
        <end position="50"/>
    </location>
</feature>